<proteinExistence type="predicted"/>
<keyword evidence="1" id="KW-0808">Transferase</keyword>
<keyword evidence="2" id="KW-0012">Acyltransferase</keyword>
<feature type="domain" description="N-acetyltransferase" evidence="3">
    <location>
        <begin position="4"/>
        <end position="147"/>
    </location>
</feature>
<evidence type="ECO:0000313" key="5">
    <source>
        <dbReference type="Proteomes" id="UP001143486"/>
    </source>
</evidence>
<dbReference type="GO" id="GO:0016747">
    <property type="term" value="F:acyltransferase activity, transferring groups other than amino-acyl groups"/>
    <property type="evidence" value="ECO:0007669"/>
    <property type="project" value="InterPro"/>
</dbReference>
<dbReference type="InterPro" id="IPR000182">
    <property type="entry name" value="GNAT_dom"/>
</dbReference>
<sequence>MEAVAVREAGRDDLPAIDAIEAASFERDRFPRRNLARMLKGGRTRFFLADEGAGYLALSLRRGGRTGRIYSLAVHPDARGRGIAAALIAAARSLARAERLRALRLEVRESNLAARRLYEREGFCLRERRPAYYEDGEAALQLEALLEPLEPARTRETPIS</sequence>
<evidence type="ECO:0000256" key="1">
    <source>
        <dbReference type="ARBA" id="ARBA00022679"/>
    </source>
</evidence>
<dbReference type="PROSITE" id="PS51186">
    <property type="entry name" value="GNAT"/>
    <property type="match status" value="1"/>
</dbReference>
<reference evidence="4" key="2">
    <citation type="submission" date="2023-01" db="EMBL/GenBank/DDBJ databases">
        <authorList>
            <person name="Sun Q."/>
            <person name="Evtushenko L."/>
        </authorList>
    </citation>
    <scope>NUCLEOTIDE SEQUENCE</scope>
    <source>
        <strain evidence="4">VKM B-1513</strain>
    </source>
</reference>
<gene>
    <name evidence="4" type="ORF">GCM10017621_17520</name>
</gene>
<dbReference type="Proteomes" id="UP001143486">
    <property type="component" value="Unassembled WGS sequence"/>
</dbReference>
<organism evidence="4 5">
    <name type="scientific">Maricaulis virginensis</name>
    <dbReference type="NCBI Taxonomy" id="144022"/>
    <lineage>
        <taxon>Bacteria</taxon>
        <taxon>Pseudomonadati</taxon>
        <taxon>Pseudomonadota</taxon>
        <taxon>Alphaproteobacteria</taxon>
        <taxon>Maricaulales</taxon>
        <taxon>Maricaulaceae</taxon>
        <taxon>Maricaulis</taxon>
    </lineage>
</organism>
<dbReference type="RefSeq" id="WP_271186612.1">
    <property type="nucleotide sequence ID" value="NZ_BSFE01000004.1"/>
</dbReference>
<evidence type="ECO:0000313" key="4">
    <source>
        <dbReference type="EMBL" id="GLK52244.1"/>
    </source>
</evidence>
<name>A0A9W6MNT7_9PROT</name>
<evidence type="ECO:0000259" key="3">
    <source>
        <dbReference type="PROSITE" id="PS51186"/>
    </source>
</evidence>
<dbReference type="Gene3D" id="3.40.630.30">
    <property type="match status" value="1"/>
</dbReference>
<dbReference type="PANTHER" id="PTHR43420">
    <property type="entry name" value="ACETYLTRANSFERASE"/>
    <property type="match status" value="1"/>
</dbReference>
<dbReference type="SUPFAM" id="SSF55729">
    <property type="entry name" value="Acyl-CoA N-acyltransferases (Nat)"/>
    <property type="match status" value="1"/>
</dbReference>
<keyword evidence="5" id="KW-1185">Reference proteome</keyword>
<dbReference type="EMBL" id="BSFE01000004">
    <property type="protein sequence ID" value="GLK52244.1"/>
    <property type="molecule type" value="Genomic_DNA"/>
</dbReference>
<dbReference type="AlphaFoldDB" id="A0A9W6MNT7"/>
<dbReference type="Pfam" id="PF00583">
    <property type="entry name" value="Acetyltransf_1"/>
    <property type="match status" value="1"/>
</dbReference>
<dbReference type="PANTHER" id="PTHR43420:SF12">
    <property type="entry name" value="N-ACETYLTRANSFERASE DOMAIN-CONTAINING PROTEIN"/>
    <property type="match status" value="1"/>
</dbReference>
<dbReference type="InterPro" id="IPR050680">
    <property type="entry name" value="YpeA/RimI_acetyltransf"/>
</dbReference>
<comment type="caution">
    <text evidence="4">The sequence shown here is derived from an EMBL/GenBank/DDBJ whole genome shotgun (WGS) entry which is preliminary data.</text>
</comment>
<accession>A0A9W6MNT7</accession>
<reference evidence="4" key="1">
    <citation type="journal article" date="2014" name="Int. J. Syst. Evol. Microbiol.">
        <title>Complete genome sequence of Corynebacterium casei LMG S-19264T (=DSM 44701T), isolated from a smear-ripened cheese.</title>
        <authorList>
            <consortium name="US DOE Joint Genome Institute (JGI-PGF)"/>
            <person name="Walter F."/>
            <person name="Albersmeier A."/>
            <person name="Kalinowski J."/>
            <person name="Ruckert C."/>
        </authorList>
    </citation>
    <scope>NUCLEOTIDE SEQUENCE</scope>
    <source>
        <strain evidence="4">VKM B-1513</strain>
    </source>
</reference>
<protein>
    <recommendedName>
        <fullName evidence="3">N-acetyltransferase domain-containing protein</fullName>
    </recommendedName>
</protein>
<dbReference type="InterPro" id="IPR016181">
    <property type="entry name" value="Acyl_CoA_acyltransferase"/>
</dbReference>
<evidence type="ECO:0000256" key="2">
    <source>
        <dbReference type="ARBA" id="ARBA00023315"/>
    </source>
</evidence>